<evidence type="ECO:0000313" key="2">
    <source>
        <dbReference type="Proteomes" id="UP000217448"/>
    </source>
</evidence>
<dbReference type="RefSeq" id="WP_176476648.1">
    <property type="nucleotide sequence ID" value="NZ_NTHN02000015.1"/>
</dbReference>
<comment type="caution">
    <text evidence="1">The sequence shown here is derived from an EMBL/GenBank/DDBJ whole genome shotgun (WGS) entry which is preliminary data.</text>
</comment>
<dbReference type="Proteomes" id="UP000217448">
    <property type="component" value="Unassembled WGS sequence"/>
</dbReference>
<name>A0ABT2KJX5_9RHOB</name>
<sequence>MLDRGLAETIGEHPVAGTALPFRVCAHQAGPALMRREIFDLVFIVIE</sequence>
<organism evidence="1 2">
    <name type="scientific">Alloyangia mangrovi</name>
    <dbReference type="NCBI Taxonomy" id="1779329"/>
    <lineage>
        <taxon>Bacteria</taxon>
        <taxon>Pseudomonadati</taxon>
        <taxon>Pseudomonadota</taxon>
        <taxon>Alphaproteobacteria</taxon>
        <taxon>Rhodobacterales</taxon>
        <taxon>Roseobacteraceae</taxon>
        <taxon>Alloyangia</taxon>
    </lineage>
</organism>
<evidence type="ECO:0000313" key="1">
    <source>
        <dbReference type="EMBL" id="MCT4370658.1"/>
    </source>
</evidence>
<accession>A0ABT2KJX5</accession>
<keyword evidence="2" id="KW-1185">Reference proteome</keyword>
<dbReference type="EMBL" id="NTHN02000015">
    <property type="protein sequence ID" value="MCT4370658.1"/>
    <property type="molecule type" value="Genomic_DNA"/>
</dbReference>
<proteinExistence type="predicted"/>
<protein>
    <submittedName>
        <fullName evidence="1">Uncharacterized protein</fullName>
    </submittedName>
</protein>
<reference evidence="2" key="1">
    <citation type="submission" date="2023-07" db="EMBL/GenBank/DDBJ databases">
        <title>Yangia mangrovi SAOS 153D genome.</title>
        <authorList>
            <person name="Verma A."/>
            <person name="Pal Y."/>
            <person name="Sundharam S."/>
            <person name="Bisht B."/>
            <person name="Srinivasan K."/>
        </authorList>
    </citation>
    <scope>NUCLEOTIDE SEQUENCE [LARGE SCALE GENOMIC DNA]</scope>
    <source>
        <strain evidence="2">SAOS 153D</strain>
    </source>
</reference>
<gene>
    <name evidence="1" type="ORF">CLG85_010130</name>
</gene>